<dbReference type="PANTHER" id="PTHR24114">
    <property type="entry name" value="LEUCINE RICH REPEAT FAMILY PROTEIN"/>
    <property type="match status" value="1"/>
</dbReference>
<feature type="region of interest" description="Disordered" evidence="1">
    <location>
        <begin position="53"/>
        <end position="75"/>
    </location>
</feature>
<dbReference type="SUPFAM" id="SSF52047">
    <property type="entry name" value="RNI-like"/>
    <property type="match status" value="1"/>
</dbReference>
<feature type="compositionally biased region" description="Basic and acidic residues" evidence="1">
    <location>
        <begin position="54"/>
        <end position="71"/>
    </location>
</feature>
<evidence type="ECO:0000313" key="3">
    <source>
        <dbReference type="Proteomes" id="UP000694397"/>
    </source>
</evidence>
<dbReference type="Ensembl" id="ENSSFOT00015042692.1">
    <property type="protein sequence ID" value="ENSSFOP00015066382.1"/>
    <property type="gene ID" value="ENSSFOG00015031836.1"/>
</dbReference>
<proteinExistence type="predicted"/>
<dbReference type="Gene3D" id="3.80.10.10">
    <property type="entry name" value="Ribonuclease Inhibitor"/>
    <property type="match status" value="1"/>
</dbReference>
<accession>A0A8D0CH93</accession>
<keyword evidence="3" id="KW-1185">Reference proteome</keyword>
<evidence type="ECO:0000256" key="1">
    <source>
        <dbReference type="SAM" id="MobiDB-lite"/>
    </source>
</evidence>
<reference evidence="2" key="2">
    <citation type="submission" date="2025-08" db="UniProtKB">
        <authorList>
            <consortium name="Ensembl"/>
        </authorList>
    </citation>
    <scope>IDENTIFICATION</scope>
</reference>
<reference evidence="2" key="3">
    <citation type="submission" date="2025-09" db="UniProtKB">
        <authorList>
            <consortium name="Ensembl"/>
        </authorList>
    </citation>
    <scope>IDENTIFICATION</scope>
</reference>
<evidence type="ECO:0000313" key="2">
    <source>
        <dbReference type="Ensembl" id="ENSSFOP00015066382.1"/>
    </source>
</evidence>
<dbReference type="InterPro" id="IPR032675">
    <property type="entry name" value="LRR_dom_sf"/>
</dbReference>
<protein>
    <submittedName>
        <fullName evidence="2">Uncharacterized protein</fullName>
    </submittedName>
</protein>
<reference evidence="2 3" key="1">
    <citation type="submission" date="2019-04" db="EMBL/GenBank/DDBJ databases">
        <authorList>
            <consortium name="Wellcome Sanger Institute Data Sharing"/>
        </authorList>
    </citation>
    <scope>NUCLEOTIDE SEQUENCE [LARGE SCALE GENOMIC DNA]</scope>
</reference>
<dbReference type="PANTHER" id="PTHR24114:SF37">
    <property type="entry name" value="LEUCINE-RICH REPEAT-CONTAINING PROTEIN 74B"/>
    <property type="match status" value="1"/>
</dbReference>
<dbReference type="Proteomes" id="UP000694397">
    <property type="component" value="Chromosome 12"/>
</dbReference>
<dbReference type="AlphaFoldDB" id="A0A8D0CH93"/>
<name>A0A8D0CH93_SCLFO</name>
<sequence>MAQCSFITSRQTSTCIFLLQMVLRHNVSAHFSSTGPRSQHAHVAEAGAGMGPDKVVHAELDPGMDPDRDDTASDEDYDTDLELEDVQKSYDPSGQECYKSACKGFGVVPVSYFLRHMHASELTMMHHGLGPQVRGTRALAVPLVTNTSILKLNLRDNWMEGTGGVAMAEMLRENCYITGAWHIGSSSPCTRLHLSLISFKLLLCESSHMHMYLSRPG</sequence>
<dbReference type="GeneTree" id="ENSGT00940000154297"/>
<dbReference type="OrthoDB" id="76105at2759"/>
<dbReference type="InterPro" id="IPR052394">
    <property type="entry name" value="LRR-containing"/>
</dbReference>
<organism evidence="2 3">
    <name type="scientific">Scleropages formosus</name>
    <name type="common">Asian bonytongue</name>
    <name type="synonym">Osteoglossum formosum</name>
    <dbReference type="NCBI Taxonomy" id="113540"/>
    <lineage>
        <taxon>Eukaryota</taxon>
        <taxon>Metazoa</taxon>
        <taxon>Chordata</taxon>
        <taxon>Craniata</taxon>
        <taxon>Vertebrata</taxon>
        <taxon>Euteleostomi</taxon>
        <taxon>Actinopterygii</taxon>
        <taxon>Neopterygii</taxon>
        <taxon>Teleostei</taxon>
        <taxon>Osteoglossocephala</taxon>
        <taxon>Osteoglossomorpha</taxon>
        <taxon>Osteoglossiformes</taxon>
        <taxon>Osteoglossidae</taxon>
        <taxon>Scleropages</taxon>
    </lineage>
</organism>